<evidence type="ECO:0000256" key="1">
    <source>
        <dbReference type="SAM" id="MobiDB-lite"/>
    </source>
</evidence>
<evidence type="ECO:0000313" key="3">
    <source>
        <dbReference type="Proteomes" id="UP001500752"/>
    </source>
</evidence>
<feature type="region of interest" description="Disordered" evidence="1">
    <location>
        <begin position="1"/>
        <end position="28"/>
    </location>
</feature>
<proteinExistence type="predicted"/>
<evidence type="ECO:0000313" key="2">
    <source>
        <dbReference type="EMBL" id="GAA3681895.1"/>
    </source>
</evidence>
<reference evidence="3" key="1">
    <citation type="journal article" date="2019" name="Int. J. Syst. Evol. Microbiol.">
        <title>The Global Catalogue of Microorganisms (GCM) 10K type strain sequencing project: providing services to taxonomists for standard genome sequencing and annotation.</title>
        <authorList>
            <consortium name="The Broad Institute Genomics Platform"/>
            <consortium name="The Broad Institute Genome Sequencing Center for Infectious Disease"/>
            <person name="Wu L."/>
            <person name="Ma J."/>
        </authorList>
    </citation>
    <scope>NUCLEOTIDE SEQUENCE [LARGE SCALE GENOMIC DNA]</scope>
    <source>
        <strain evidence="3">JCM 30742</strain>
    </source>
</reference>
<name>A0ABP7CBK4_9MICC</name>
<keyword evidence="3" id="KW-1185">Reference proteome</keyword>
<dbReference type="EMBL" id="BAABEO010000012">
    <property type="protein sequence ID" value="GAA3681895.1"/>
    <property type="molecule type" value="Genomic_DNA"/>
</dbReference>
<protein>
    <submittedName>
        <fullName evidence="2">Uncharacterized protein</fullName>
    </submittedName>
</protein>
<dbReference type="Proteomes" id="UP001500752">
    <property type="component" value="Unassembled WGS sequence"/>
</dbReference>
<gene>
    <name evidence="2" type="ORF">GCM10023081_19980</name>
</gene>
<sequence length="100" mass="10911">MQPTKRNRPSDQAGTAPKNQGGDSVSTLPDHAGLVAGCYVAIVQIRPRPGDDFRRYRRRVLFSLESAQRAVDRAHMEGLDASIVLCQLVTVDPRRLGGGL</sequence>
<organism evidence="2 3">
    <name type="scientific">Arthrobacter ginkgonis</name>
    <dbReference type="NCBI Taxonomy" id="1630594"/>
    <lineage>
        <taxon>Bacteria</taxon>
        <taxon>Bacillati</taxon>
        <taxon>Actinomycetota</taxon>
        <taxon>Actinomycetes</taxon>
        <taxon>Micrococcales</taxon>
        <taxon>Micrococcaceae</taxon>
        <taxon>Arthrobacter</taxon>
    </lineage>
</organism>
<feature type="compositionally biased region" description="Polar residues" evidence="1">
    <location>
        <begin position="1"/>
        <end position="27"/>
    </location>
</feature>
<accession>A0ABP7CBK4</accession>
<comment type="caution">
    <text evidence="2">The sequence shown here is derived from an EMBL/GenBank/DDBJ whole genome shotgun (WGS) entry which is preliminary data.</text>
</comment>